<accession>A0A975W7G4</accession>
<proteinExistence type="predicted"/>
<evidence type="ECO:0000256" key="1">
    <source>
        <dbReference type="SAM" id="Phobius"/>
    </source>
</evidence>
<dbReference type="Proteomes" id="UP000182932">
    <property type="component" value="Unassembled WGS sequence"/>
</dbReference>
<keyword evidence="1" id="KW-0812">Transmembrane</keyword>
<dbReference type="AlphaFoldDB" id="A0A975W7G4"/>
<dbReference type="GeneID" id="80821521"/>
<feature type="transmembrane region" description="Helical" evidence="1">
    <location>
        <begin position="20"/>
        <end position="39"/>
    </location>
</feature>
<evidence type="ECO:0000313" key="3">
    <source>
        <dbReference type="Proteomes" id="UP000182932"/>
    </source>
</evidence>
<gene>
    <name evidence="2" type="ORF">SAMN04487940_102154</name>
</gene>
<organism evidence="2 3">
    <name type="scientific">Marinovum algicola</name>
    <dbReference type="NCBI Taxonomy" id="42444"/>
    <lineage>
        <taxon>Bacteria</taxon>
        <taxon>Pseudomonadati</taxon>
        <taxon>Pseudomonadota</taxon>
        <taxon>Alphaproteobacteria</taxon>
        <taxon>Rhodobacterales</taxon>
        <taxon>Roseobacteraceae</taxon>
        <taxon>Marinovum</taxon>
    </lineage>
</organism>
<comment type="caution">
    <text evidence="2">The sequence shown here is derived from an EMBL/GenBank/DDBJ whole genome shotgun (WGS) entry which is preliminary data.</text>
</comment>
<dbReference type="EMBL" id="FNYY01000002">
    <property type="protein sequence ID" value="SEI83425.1"/>
    <property type="molecule type" value="Genomic_DNA"/>
</dbReference>
<name>A0A975W7G4_9RHOB</name>
<keyword evidence="1" id="KW-0472">Membrane</keyword>
<reference evidence="2 3" key="1">
    <citation type="submission" date="2016-10" db="EMBL/GenBank/DDBJ databases">
        <authorList>
            <person name="Varghese N."/>
            <person name="Submissions S."/>
        </authorList>
    </citation>
    <scope>NUCLEOTIDE SEQUENCE [LARGE SCALE GENOMIC DNA]</scope>
    <source>
        <strain evidence="2 3">FF3</strain>
    </source>
</reference>
<keyword evidence="1" id="KW-1133">Transmembrane helix</keyword>
<evidence type="ECO:0000313" key="2">
    <source>
        <dbReference type="EMBL" id="SEI83425.1"/>
    </source>
</evidence>
<keyword evidence="3" id="KW-1185">Reference proteome</keyword>
<protein>
    <submittedName>
        <fullName evidence="2">Uncharacterized protein</fullName>
    </submittedName>
</protein>
<sequence length="40" mass="4547">MHKKVTKSRRRFDHSFLHDAMGAVSLVFLLVAGLHLPAFI</sequence>
<dbReference type="RefSeq" id="WP_274563014.1">
    <property type="nucleotide sequence ID" value="NZ_CATLQZ010000001.1"/>
</dbReference>